<keyword evidence="3" id="KW-0804">Transcription</keyword>
<dbReference type="InterPro" id="IPR044925">
    <property type="entry name" value="His-Me_finger_sf"/>
</dbReference>
<evidence type="ECO:0000256" key="1">
    <source>
        <dbReference type="ARBA" id="ARBA00023015"/>
    </source>
</evidence>
<dbReference type="InterPro" id="IPR036955">
    <property type="entry name" value="AP2/ERF_dom_sf"/>
</dbReference>
<dbReference type="Gene3D" id="3.30.730.10">
    <property type="entry name" value="AP2/ERF domain"/>
    <property type="match status" value="1"/>
</dbReference>
<dbReference type="PROSITE" id="PS51032">
    <property type="entry name" value="AP2_ERF"/>
    <property type="match status" value="1"/>
</dbReference>
<accession>A0ABP9DKE9</accession>
<dbReference type="Proteomes" id="UP001500298">
    <property type="component" value="Unassembled WGS sequence"/>
</dbReference>
<organism evidence="5 6">
    <name type="scientific">Algivirga pacifica</name>
    <dbReference type="NCBI Taxonomy" id="1162670"/>
    <lineage>
        <taxon>Bacteria</taxon>
        <taxon>Pseudomonadati</taxon>
        <taxon>Bacteroidota</taxon>
        <taxon>Cytophagia</taxon>
        <taxon>Cytophagales</taxon>
        <taxon>Flammeovirgaceae</taxon>
        <taxon>Algivirga</taxon>
    </lineage>
</organism>
<dbReference type="Gene3D" id="3.90.75.20">
    <property type="match status" value="1"/>
</dbReference>
<name>A0ABP9DKE9_9BACT</name>
<dbReference type="SUPFAM" id="SSF54171">
    <property type="entry name" value="DNA-binding domain"/>
    <property type="match status" value="1"/>
</dbReference>
<sequence>MLIPLMNSDKQVKLCRKGFSFLKKKGLDKGWRMHSAGYAVMQFTRFGRINTLYMHKLLAQEFLQEPTSTKKLFVRMINGKKLDCRLENLEWNTMAELRRQQRPSVGYRGVSKDGNKYRAVLYDAGERIYLGMFDTAEEAAKAYNMESLKRFGSTNSLNALS</sequence>
<reference evidence="6" key="1">
    <citation type="journal article" date="2019" name="Int. J. Syst. Evol. Microbiol.">
        <title>The Global Catalogue of Microorganisms (GCM) 10K type strain sequencing project: providing services to taxonomists for standard genome sequencing and annotation.</title>
        <authorList>
            <consortium name="The Broad Institute Genomics Platform"/>
            <consortium name="The Broad Institute Genome Sequencing Center for Infectious Disease"/>
            <person name="Wu L."/>
            <person name="Ma J."/>
        </authorList>
    </citation>
    <scope>NUCLEOTIDE SEQUENCE [LARGE SCALE GENOMIC DNA]</scope>
    <source>
        <strain evidence="6">JCM 18326</strain>
    </source>
</reference>
<protein>
    <recommendedName>
        <fullName evidence="4">AP2/ERF domain-containing protein</fullName>
    </recommendedName>
</protein>
<evidence type="ECO:0000313" key="6">
    <source>
        <dbReference type="Proteomes" id="UP001500298"/>
    </source>
</evidence>
<dbReference type="SMART" id="SM00380">
    <property type="entry name" value="AP2"/>
    <property type="match status" value="1"/>
</dbReference>
<dbReference type="InterPro" id="IPR001471">
    <property type="entry name" value="AP2/ERF_dom"/>
</dbReference>
<dbReference type="SUPFAM" id="SSF54060">
    <property type="entry name" value="His-Me finger endonucleases"/>
    <property type="match status" value="1"/>
</dbReference>
<comment type="caution">
    <text evidence="5">The sequence shown here is derived from an EMBL/GenBank/DDBJ whole genome shotgun (WGS) entry which is preliminary data.</text>
</comment>
<evidence type="ECO:0000259" key="4">
    <source>
        <dbReference type="PROSITE" id="PS51032"/>
    </source>
</evidence>
<dbReference type="EMBL" id="BAABJX010000062">
    <property type="protein sequence ID" value="GAA4849446.1"/>
    <property type="molecule type" value="Genomic_DNA"/>
</dbReference>
<evidence type="ECO:0000313" key="5">
    <source>
        <dbReference type="EMBL" id="GAA4849446.1"/>
    </source>
</evidence>
<evidence type="ECO:0000256" key="2">
    <source>
        <dbReference type="ARBA" id="ARBA00023125"/>
    </source>
</evidence>
<evidence type="ECO:0000256" key="3">
    <source>
        <dbReference type="ARBA" id="ARBA00023163"/>
    </source>
</evidence>
<keyword evidence="6" id="KW-1185">Reference proteome</keyword>
<keyword evidence="2" id="KW-0238">DNA-binding</keyword>
<proteinExistence type="predicted"/>
<gene>
    <name evidence="5" type="ORF">GCM10023331_37670</name>
</gene>
<dbReference type="InterPro" id="IPR016177">
    <property type="entry name" value="DNA-bd_dom_sf"/>
</dbReference>
<dbReference type="RefSeq" id="WP_345374677.1">
    <property type="nucleotide sequence ID" value="NZ_BAABJX010000062.1"/>
</dbReference>
<keyword evidence="1" id="KW-0805">Transcription regulation</keyword>
<feature type="domain" description="AP2/ERF" evidence="4">
    <location>
        <begin position="106"/>
        <end position="160"/>
    </location>
</feature>